<name>A0A8H7UGV0_MORIS</name>
<evidence type="ECO:0000256" key="9">
    <source>
        <dbReference type="PIRSR" id="PIRSR038928-1"/>
    </source>
</evidence>
<comment type="caution">
    <text evidence="15">The sequence shown here is derived from an EMBL/GenBank/DDBJ whole genome shotgun (WGS) entry which is preliminary data.</text>
</comment>
<reference evidence="15" key="1">
    <citation type="submission" date="2020-12" db="EMBL/GenBank/DDBJ databases">
        <title>Metabolic potential, ecology and presence of endohyphal bacteria is reflected in genomic diversity of Mucoromycotina.</title>
        <authorList>
            <person name="Muszewska A."/>
            <person name="Okrasinska A."/>
            <person name="Steczkiewicz K."/>
            <person name="Drgas O."/>
            <person name="Orlowska M."/>
            <person name="Perlinska-Lenart U."/>
            <person name="Aleksandrzak-Piekarczyk T."/>
            <person name="Szatraj K."/>
            <person name="Zielenkiewicz U."/>
            <person name="Pilsyk S."/>
            <person name="Malc E."/>
            <person name="Mieczkowski P."/>
            <person name="Kruszewska J.S."/>
            <person name="Biernat P."/>
            <person name="Pawlowska J."/>
        </authorList>
    </citation>
    <scope>NUCLEOTIDE SEQUENCE</scope>
    <source>
        <strain evidence="15">WA0000067209</strain>
    </source>
</reference>
<organism evidence="15 16">
    <name type="scientific">Mortierella isabellina</name>
    <name type="common">Filamentous fungus</name>
    <name type="synonym">Umbelopsis isabellina</name>
    <dbReference type="NCBI Taxonomy" id="91625"/>
    <lineage>
        <taxon>Eukaryota</taxon>
        <taxon>Fungi</taxon>
        <taxon>Fungi incertae sedis</taxon>
        <taxon>Mucoromycota</taxon>
        <taxon>Mucoromycotina</taxon>
        <taxon>Umbelopsidomycetes</taxon>
        <taxon>Umbelopsidales</taxon>
        <taxon>Umbelopsidaceae</taxon>
        <taxon>Umbelopsis</taxon>
    </lineage>
</organism>
<evidence type="ECO:0000256" key="4">
    <source>
        <dbReference type="ARBA" id="ARBA00022723"/>
    </source>
</evidence>
<evidence type="ECO:0000256" key="12">
    <source>
        <dbReference type="RuleBase" id="RU004142"/>
    </source>
</evidence>
<dbReference type="InterPro" id="IPR020835">
    <property type="entry name" value="Catalase_sf"/>
</dbReference>
<feature type="binding site" description="axial binding residue" evidence="10">
    <location>
        <position position="340"/>
    </location>
    <ligand>
        <name>heme</name>
        <dbReference type="ChEBI" id="CHEBI:30413"/>
    </ligand>
    <ligandPart>
        <name>Fe</name>
        <dbReference type="ChEBI" id="CHEBI:18248"/>
    </ligandPart>
</feature>
<dbReference type="InterPro" id="IPR010582">
    <property type="entry name" value="Catalase_immune_responsive"/>
</dbReference>
<evidence type="ECO:0000256" key="5">
    <source>
        <dbReference type="ARBA" id="ARBA00023002"/>
    </source>
</evidence>
<dbReference type="PROSITE" id="PS00438">
    <property type="entry name" value="CATALASE_2"/>
    <property type="match status" value="1"/>
</dbReference>
<dbReference type="Pfam" id="PF06628">
    <property type="entry name" value="Catalase-rel"/>
    <property type="match status" value="1"/>
</dbReference>
<dbReference type="GO" id="GO:0042542">
    <property type="term" value="P:response to hydrogen peroxide"/>
    <property type="evidence" value="ECO:0007669"/>
    <property type="project" value="TreeGrafter"/>
</dbReference>
<dbReference type="InterPro" id="IPR024711">
    <property type="entry name" value="Catalase_clade1/3"/>
</dbReference>
<comment type="similarity">
    <text evidence="1 11">Belongs to the catalase family.</text>
</comment>
<evidence type="ECO:0000313" key="15">
    <source>
        <dbReference type="EMBL" id="KAG2181192.1"/>
    </source>
</evidence>
<evidence type="ECO:0000256" key="8">
    <source>
        <dbReference type="ARBA" id="ARBA00044729"/>
    </source>
</evidence>
<dbReference type="EC" id="1.11.1.6" evidence="11"/>
<keyword evidence="5 11" id="KW-0560">Oxidoreductase</keyword>
<sequence length="492" mass="55372">MSPPNADTLTTSNGTPVTDNASSLTVGANGPVLLQDFHLIDKLAHFDRERIPERVVHAKGAGAHGYLEVTHDISHLTTAKFLNGIGKKTPAFVRFSTVGGEMGSADTARDPRGFAVKFYTEEGNCDFVMNNTPVFFIRDSIKFPDFIHTQKRDPRTNLKDPNVFWDFLANNPESIHQVTILFSDRGTPASYRKMDGFYGHTLKLVDSEGKFKYVKFHFTTEQGKENLTVEEAGKLAGENPDFLTQDLFDHIEKGEYPAWKVSIQVMEPEDKDKMPFDIFDITKVWSKKQYPLHPVARFVLNKNPDNYFCEVEQSAFSPSHIVPGIDVTPDKMLQGRLFSYPDTHRHRLGPNYLQLPINRPVVPVVNHQRGGFMAFNNPGGRPNYPDSNLEDAPPKSLEQNNPKKVVTHGAEKVYGITGNYPAPIKEDIDFYQAGELWKLLSDKDKDHLVHNIAGHLGSCKESIRSLQIKHFKRAHPDYGSRVEEAIAKANSN</sequence>
<evidence type="ECO:0000256" key="1">
    <source>
        <dbReference type="ARBA" id="ARBA00005329"/>
    </source>
</evidence>
<feature type="active site" evidence="9">
    <location>
        <position position="57"/>
    </location>
</feature>
<keyword evidence="2 11" id="KW-0575">Peroxidase</keyword>
<evidence type="ECO:0000256" key="3">
    <source>
        <dbReference type="ARBA" id="ARBA00022617"/>
    </source>
</evidence>
<dbReference type="InterPro" id="IPR018028">
    <property type="entry name" value="Catalase"/>
</dbReference>
<dbReference type="GO" id="GO:0005777">
    <property type="term" value="C:peroxisome"/>
    <property type="evidence" value="ECO:0007669"/>
    <property type="project" value="TreeGrafter"/>
</dbReference>
<dbReference type="Proteomes" id="UP000654370">
    <property type="component" value="Unassembled WGS sequence"/>
</dbReference>
<accession>A0A8H7UGV0</accession>
<keyword evidence="6 10" id="KW-0408">Iron</keyword>
<dbReference type="FunFam" id="2.40.180.10:FF:000001">
    <property type="entry name" value="Catalase"/>
    <property type="match status" value="1"/>
</dbReference>
<feature type="domain" description="Catalase core" evidence="14">
    <location>
        <begin position="10"/>
        <end position="393"/>
    </location>
</feature>
<dbReference type="GO" id="GO:0042744">
    <property type="term" value="P:hydrogen peroxide catabolic process"/>
    <property type="evidence" value="ECO:0007669"/>
    <property type="project" value="UniProtKB-KW"/>
</dbReference>
<dbReference type="InterPro" id="IPR024708">
    <property type="entry name" value="Catalase_AS"/>
</dbReference>
<dbReference type="GO" id="GO:0020037">
    <property type="term" value="F:heme binding"/>
    <property type="evidence" value="ECO:0007669"/>
    <property type="project" value="InterPro"/>
</dbReference>
<dbReference type="Pfam" id="PF00199">
    <property type="entry name" value="Catalase"/>
    <property type="match status" value="1"/>
</dbReference>
<evidence type="ECO:0000256" key="13">
    <source>
        <dbReference type="SAM" id="MobiDB-lite"/>
    </source>
</evidence>
<dbReference type="PANTHER" id="PTHR11465">
    <property type="entry name" value="CATALASE"/>
    <property type="match status" value="1"/>
</dbReference>
<dbReference type="PROSITE" id="PS51402">
    <property type="entry name" value="CATALASE_3"/>
    <property type="match status" value="1"/>
</dbReference>
<dbReference type="AlphaFoldDB" id="A0A8H7UGV0"/>
<dbReference type="SUPFAM" id="SSF56634">
    <property type="entry name" value="Heme-dependent catalase-like"/>
    <property type="match status" value="1"/>
</dbReference>
<proteinExistence type="inferred from homology"/>
<dbReference type="SMART" id="SM01060">
    <property type="entry name" value="Catalase"/>
    <property type="match status" value="1"/>
</dbReference>
<evidence type="ECO:0000259" key="14">
    <source>
        <dbReference type="SMART" id="SM01060"/>
    </source>
</evidence>
<dbReference type="PROSITE" id="PS00437">
    <property type="entry name" value="CATALASE_1"/>
    <property type="match status" value="1"/>
</dbReference>
<evidence type="ECO:0000256" key="11">
    <source>
        <dbReference type="RuleBase" id="RU000498"/>
    </source>
</evidence>
<dbReference type="OrthoDB" id="6880011at2759"/>
<comment type="function">
    <text evidence="8 12">Catalyzes the degradation of hydrogen peroxide (H(2)O(2)) generated by peroxisomal oxidases to water and oxygen, thereby protecting cells from the toxic effects of hydrogen peroxide.</text>
</comment>
<dbReference type="Gene3D" id="2.40.180.10">
    <property type="entry name" value="Catalase core domain"/>
    <property type="match status" value="1"/>
</dbReference>
<evidence type="ECO:0000256" key="10">
    <source>
        <dbReference type="PIRSR" id="PIRSR038928-2"/>
    </source>
</evidence>
<evidence type="ECO:0000256" key="6">
    <source>
        <dbReference type="ARBA" id="ARBA00023004"/>
    </source>
</evidence>
<dbReference type="PIRSF" id="PIRSF038928">
    <property type="entry name" value="Catalase_clade1-3"/>
    <property type="match status" value="1"/>
</dbReference>
<dbReference type="GO" id="GO:0046872">
    <property type="term" value="F:metal ion binding"/>
    <property type="evidence" value="ECO:0007669"/>
    <property type="project" value="UniProtKB-KW"/>
</dbReference>
<dbReference type="InterPro" id="IPR011614">
    <property type="entry name" value="Catalase_core"/>
</dbReference>
<protein>
    <recommendedName>
        <fullName evidence="11">Catalase</fullName>
        <ecNumber evidence="11">1.11.1.6</ecNumber>
    </recommendedName>
</protein>
<keyword evidence="4 10" id="KW-0479">Metal-binding</keyword>
<gene>
    <name evidence="15" type="ORF">INT43_008774</name>
</gene>
<dbReference type="PRINTS" id="PR00067">
    <property type="entry name" value="CATALASE"/>
</dbReference>
<evidence type="ECO:0000313" key="16">
    <source>
        <dbReference type="Proteomes" id="UP000654370"/>
    </source>
</evidence>
<feature type="active site" evidence="9">
    <location>
        <position position="130"/>
    </location>
</feature>
<feature type="region of interest" description="Disordered" evidence="13">
    <location>
        <begin position="1"/>
        <end position="21"/>
    </location>
</feature>
<dbReference type="PANTHER" id="PTHR11465:SF9">
    <property type="entry name" value="CATALASE"/>
    <property type="match status" value="1"/>
</dbReference>
<keyword evidence="7 11" id="KW-0376">Hydrogen peroxide</keyword>
<keyword evidence="3 10" id="KW-0349">Heme</keyword>
<evidence type="ECO:0000256" key="2">
    <source>
        <dbReference type="ARBA" id="ARBA00022559"/>
    </source>
</evidence>
<dbReference type="GO" id="GO:0005739">
    <property type="term" value="C:mitochondrion"/>
    <property type="evidence" value="ECO:0007669"/>
    <property type="project" value="TreeGrafter"/>
</dbReference>
<comment type="catalytic activity">
    <reaction evidence="11">
        <text>2 H2O2 = O2 + 2 H2O</text>
        <dbReference type="Rhea" id="RHEA:20309"/>
        <dbReference type="ChEBI" id="CHEBI:15377"/>
        <dbReference type="ChEBI" id="CHEBI:15379"/>
        <dbReference type="ChEBI" id="CHEBI:16240"/>
        <dbReference type="EC" id="1.11.1.6"/>
    </reaction>
</comment>
<dbReference type="EMBL" id="JAEPQZ010000005">
    <property type="protein sequence ID" value="KAG2181192.1"/>
    <property type="molecule type" value="Genomic_DNA"/>
</dbReference>
<dbReference type="InterPro" id="IPR002226">
    <property type="entry name" value="Catalase_haem_BS"/>
</dbReference>
<keyword evidence="16" id="KW-1185">Reference proteome</keyword>
<comment type="cofactor">
    <cofactor evidence="10">
        <name>heme</name>
        <dbReference type="ChEBI" id="CHEBI:30413"/>
    </cofactor>
</comment>
<feature type="region of interest" description="Disordered" evidence="13">
    <location>
        <begin position="376"/>
        <end position="401"/>
    </location>
</feature>
<dbReference type="GO" id="GO:0004096">
    <property type="term" value="F:catalase activity"/>
    <property type="evidence" value="ECO:0007669"/>
    <property type="project" value="UniProtKB-EC"/>
</dbReference>
<evidence type="ECO:0000256" key="7">
    <source>
        <dbReference type="ARBA" id="ARBA00023324"/>
    </source>
</evidence>